<dbReference type="GO" id="GO:0009887">
    <property type="term" value="P:animal organ morphogenesis"/>
    <property type="evidence" value="ECO:0007669"/>
    <property type="project" value="UniProtKB-ARBA"/>
</dbReference>
<feature type="domain" description="Tyrosine-protein phosphatase" evidence="11">
    <location>
        <begin position="771"/>
        <end position="1035"/>
    </location>
</feature>
<dbReference type="InterPro" id="IPR000299">
    <property type="entry name" value="FERM_domain"/>
</dbReference>
<accession>A0A4Y2FFK9</accession>
<comment type="similarity">
    <text evidence="3">Belongs to the protein-tyrosine phosphatase family. Non-receptor class subfamily.</text>
</comment>
<dbReference type="InterPro" id="IPR035963">
    <property type="entry name" value="FERM_2"/>
</dbReference>
<dbReference type="InterPro" id="IPR019749">
    <property type="entry name" value="Band_41_domain"/>
</dbReference>
<dbReference type="Gene3D" id="2.30.29.30">
    <property type="entry name" value="Pleckstrin-homology domain (PH domain)/Phosphotyrosine-binding domain (PTB)"/>
    <property type="match status" value="1"/>
</dbReference>
<keyword evidence="6" id="KW-0378">Hydrolase</keyword>
<dbReference type="PANTHER" id="PTHR45706">
    <property type="entry name" value="TYROSINE-PROTEIN PHOSPHATASE"/>
    <property type="match status" value="1"/>
</dbReference>
<dbReference type="InterPro" id="IPR018979">
    <property type="entry name" value="FERM_N"/>
</dbReference>
<feature type="domain" description="Tyrosine specific protein phosphatases" evidence="12">
    <location>
        <begin position="950"/>
        <end position="1026"/>
    </location>
</feature>
<dbReference type="FunFam" id="3.10.20.90:FF:000039">
    <property type="entry name" value="Tyrosine-protein phosphatase non-receptor type"/>
    <property type="match status" value="1"/>
</dbReference>
<evidence type="ECO:0000313" key="15">
    <source>
        <dbReference type="Proteomes" id="UP000499080"/>
    </source>
</evidence>
<reference evidence="14 15" key="1">
    <citation type="journal article" date="2019" name="Sci. Rep.">
        <title>Orb-weaving spider Araneus ventricosus genome elucidates the spidroin gene catalogue.</title>
        <authorList>
            <person name="Kono N."/>
            <person name="Nakamura H."/>
            <person name="Ohtoshi R."/>
            <person name="Moran D.A.P."/>
            <person name="Shinohara A."/>
            <person name="Yoshida Y."/>
            <person name="Fujiwara M."/>
            <person name="Mori M."/>
            <person name="Tomita M."/>
            <person name="Arakawa K."/>
        </authorList>
    </citation>
    <scope>NUCLEOTIDE SEQUENCE [LARGE SCALE GENOMIC DNA]</scope>
</reference>
<evidence type="ECO:0000256" key="9">
    <source>
        <dbReference type="ARBA" id="ARBA00023212"/>
    </source>
</evidence>
<proteinExistence type="inferred from homology"/>
<evidence type="ECO:0000259" key="11">
    <source>
        <dbReference type="PROSITE" id="PS50055"/>
    </source>
</evidence>
<dbReference type="PANTHER" id="PTHR45706:SF1">
    <property type="entry name" value="PEZ, ISOFORM A"/>
    <property type="match status" value="1"/>
</dbReference>
<dbReference type="PROSITE" id="PS50056">
    <property type="entry name" value="TYR_PHOSPHATASE_2"/>
    <property type="match status" value="1"/>
</dbReference>
<dbReference type="InterPro" id="IPR000387">
    <property type="entry name" value="Tyr_Pase_dom"/>
</dbReference>
<dbReference type="SUPFAM" id="SSF47031">
    <property type="entry name" value="Second domain of FERM"/>
    <property type="match status" value="1"/>
</dbReference>
<dbReference type="InterPro" id="IPR014352">
    <property type="entry name" value="FERM/acyl-CoA-bd_prot_sf"/>
</dbReference>
<dbReference type="CDD" id="cd14473">
    <property type="entry name" value="FERM_B-lobe"/>
    <property type="match status" value="1"/>
</dbReference>
<dbReference type="PRINTS" id="PR00935">
    <property type="entry name" value="BAND41"/>
</dbReference>
<keyword evidence="9" id="KW-0206">Cytoskeleton</keyword>
<dbReference type="SMART" id="SM00194">
    <property type="entry name" value="PTPc"/>
    <property type="match status" value="1"/>
</dbReference>
<feature type="compositionally biased region" description="Polar residues" evidence="10">
    <location>
        <begin position="345"/>
        <end position="354"/>
    </location>
</feature>
<dbReference type="GO" id="GO:0071944">
    <property type="term" value="C:cell periphery"/>
    <property type="evidence" value="ECO:0007669"/>
    <property type="project" value="UniProtKB-ARBA"/>
</dbReference>
<gene>
    <name evidence="14" type="primary">PTPN14</name>
    <name evidence="14" type="ORF">AVEN_119760_1</name>
</gene>
<feature type="region of interest" description="Disordered" evidence="10">
    <location>
        <begin position="309"/>
        <end position="357"/>
    </location>
</feature>
<dbReference type="InterPro" id="IPR018980">
    <property type="entry name" value="FERM_PH-like_C"/>
</dbReference>
<dbReference type="Proteomes" id="UP000499080">
    <property type="component" value="Unassembled WGS sequence"/>
</dbReference>
<dbReference type="PRINTS" id="PR00700">
    <property type="entry name" value="PRTYPHPHTASE"/>
</dbReference>
<evidence type="ECO:0000256" key="7">
    <source>
        <dbReference type="ARBA" id="ARBA00022912"/>
    </source>
</evidence>
<dbReference type="Gene3D" id="3.10.20.90">
    <property type="entry name" value="Phosphatidylinositol 3-kinase Catalytic Subunit, Chain A, domain 1"/>
    <property type="match status" value="1"/>
</dbReference>
<keyword evidence="15" id="KW-1185">Reference proteome</keyword>
<dbReference type="InterPro" id="IPR041782">
    <property type="entry name" value="PTPN14/21_FERM_C"/>
</dbReference>
<dbReference type="AlphaFoldDB" id="A0A4Y2FFK9"/>
<name>A0A4Y2FFK9_ARAVE</name>
<dbReference type="InterPro" id="IPR029021">
    <property type="entry name" value="Prot-tyrosine_phosphatase-like"/>
</dbReference>
<evidence type="ECO:0000256" key="4">
    <source>
        <dbReference type="ARBA" id="ARBA00013064"/>
    </source>
</evidence>
<dbReference type="CDD" id="cd13188">
    <property type="entry name" value="FERM_C_PTPN14_PTPN21"/>
    <property type="match status" value="1"/>
</dbReference>
<evidence type="ECO:0000259" key="12">
    <source>
        <dbReference type="PROSITE" id="PS50056"/>
    </source>
</evidence>
<dbReference type="SMART" id="SM00295">
    <property type="entry name" value="B41"/>
    <property type="match status" value="1"/>
</dbReference>
<dbReference type="InterPro" id="IPR003595">
    <property type="entry name" value="Tyr_Pase_cat"/>
</dbReference>
<dbReference type="GO" id="GO:0005856">
    <property type="term" value="C:cytoskeleton"/>
    <property type="evidence" value="ECO:0007669"/>
    <property type="project" value="UniProtKB-SubCell"/>
</dbReference>
<dbReference type="Pfam" id="PF09379">
    <property type="entry name" value="FERM_N"/>
    <property type="match status" value="1"/>
</dbReference>
<dbReference type="PROSITE" id="PS50057">
    <property type="entry name" value="FERM_3"/>
    <property type="match status" value="1"/>
</dbReference>
<dbReference type="GO" id="GO:0048666">
    <property type="term" value="P:neuron development"/>
    <property type="evidence" value="ECO:0007669"/>
    <property type="project" value="UniProtKB-ARBA"/>
</dbReference>
<dbReference type="SMART" id="SM00404">
    <property type="entry name" value="PTPc_motif"/>
    <property type="match status" value="1"/>
</dbReference>
<feature type="compositionally biased region" description="Pro residues" evidence="10">
    <location>
        <begin position="321"/>
        <end position="334"/>
    </location>
</feature>
<comment type="subcellular location">
    <subcellularLocation>
        <location evidence="2">Cell junction</location>
    </subcellularLocation>
    <subcellularLocation>
        <location evidence="1">Cytoplasm</location>
        <location evidence="1">Cytoskeleton</location>
    </subcellularLocation>
</comment>
<dbReference type="SUPFAM" id="SSF52799">
    <property type="entry name" value="(Phosphotyrosine protein) phosphatases II"/>
    <property type="match status" value="1"/>
</dbReference>
<keyword evidence="5" id="KW-0963">Cytoplasm</keyword>
<protein>
    <recommendedName>
        <fullName evidence="4">protein-tyrosine-phosphatase</fullName>
        <ecNumber evidence="4">3.1.3.48</ecNumber>
    </recommendedName>
</protein>
<dbReference type="Gene3D" id="1.20.80.10">
    <property type="match status" value="1"/>
</dbReference>
<evidence type="ECO:0000256" key="2">
    <source>
        <dbReference type="ARBA" id="ARBA00004282"/>
    </source>
</evidence>
<evidence type="ECO:0000256" key="1">
    <source>
        <dbReference type="ARBA" id="ARBA00004245"/>
    </source>
</evidence>
<dbReference type="OrthoDB" id="10012364at2759"/>
<evidence type="ECO:0000256" key="6">
    <source>
        <dbReference type="ARBA" id="ARBA00022801"/>
    </source>
</evidence>
<keyword evidence="8" id="KW-0965">Cell junction</keyword>
<dbReference type="InterPro" id="IPR019748">
    <property type="entry name" value="FERM_central"/>
</dbReference>
<dbReference type="SMART" id="SM01196">
    <property type="entry name" value="FERM_C"/>
    <property type="match status" value="1"/>
</dbReference>
<dbReference type="InterPro" id="IPR029071">
    <property type="entry name" value="Ubiquitin-like_domsf"/>
</dbReference>
<dbReference type="Pfam" id="PF00373">
    <property type="entry name" value="FERM_M"/>
    <property type="match status" value="1"/>
</dbReference>
<evidence type="ECO:0000256" key="5">
    <source>
        <dbReference type="ARBA" id="ARBA00022490"/>
    </source>
</evidence>
<organism evidence="14 15">
    <name type="scientific">Araneus ventricosus</name>
    <name type="common">Orbweaver spider</name>
    <name type="synonym">Epeira ventricosa</name>
    <dbReference type="NCBI Taxonomy" id="182803"/>
    <lineage>
        <taxon>Eukaryota</taxon>
        <taxon>Metazoa</taxon>
        <taxon>Ecdysozoa</taxon>
        <taxon>Arthropoda</taxon>
        <taxon>Chelicerata</taxon>
        <taxon>Arachnida</taxon>
        <taxon>Araneae</taxon>
        <taxon>Araneomorphae</taxon>
        <taxon>Entelegynae</taxon>
        <taxon>Araneoidea</taxon>
        <taxon>Araneidae</taxon>
        <taxon>Araneus</taxon>
    </lineage>
</organism>
<dbReference type="FunFam" id="1.20.80.10:FF:000014">
    <property type="entry name" value="Tyrosine-protein phosphatase non-receptor type"/>
    <property type="match status" value="1"/>
</dbReference>
<sequence length="1042" mass="117148">MPFKLKLKKSRQYNVSSKNLFVLSVELLDNTTVECTLSAQSSGQECLNNVCQRLGLMQPQYFGLRFLSKKGTYWWVELQRPLKRQLDKYAQDSYNLYLGVMFFVSDVNILHDEVTRYHYFLQLKSDILKGKLCCNEEQTILFASYSLQAEFGDHDPERHTTEYLTNFGLLPEQMVQGKENQEAILERVIHSHRSLQGMSQSLAEVYYIMEAQKINGYGLECFAAKDSSGNAIILGVSLMGIYIWYLNNQPAVYFPWDQILNLVHHKRYFGIEHRNSRKVLQSQLEDAHLAKYVWKTCIQQHSFYTKNEGLMSTSPEHLPETRPPNLTPNVPPRKPSVAKVETRSQHTMQESQDSLDGLGVYYTDGRYSERIATPRSGSQLLEGSQKDLSSTNLPSPHTSNLCLSGSSQNALNQPTFAQNCTSAPSLCRTSSSDTSLHRSQVSVQEGGGQDTKPIGAVLPMYRQAPDYDTAVRLKYGIQSCSTGDMSTSHLLQSLVANGSQVDMPTDQNQSYSQYKNYADLSHLDNANHNVANPNILLRGPEFVHTYSTPDLHSPAGGVVEQQVLYHFKPPPPYPYKQRSSSSTPDLTRNSCVAISQSSAASPRRQSDINPTISYEPVPISGAKIVTSNPIQHQTIASSQRVHSHTSLPTHSYENYNPLMASSHPIGGNQPLPPVMYSSPPVESLPPNVESNVALSHGMYHSPPTESLPSKADAVISKKSEDGHLMGPMLIAAMNGLSLSRPSVFATQAEETRIPNDTRIHALESRLAEGQVFLEFERIPKRKPNADFSTALLPENASRNRFKDVFPYEESRVRLTPTSENRTGYINASHLSVSLGTTQRFYIAAQGPLPNTLYSFWQMIWEHNVLVIVMLTEVQEQGRDKCFPYWPQENGSKLQIGEFQLVRNFSMSSATYVTCSLTLCHVPSQQQRSLWHIQYTDWPDHSCPQDTQGFIAFMNEVDAVRRHSLSIQEVSPVVVHCSAGVGRSGAVILTDIMLFCLDHNLPVDLPKALTHLRFQRMLTVQTLAQYKFVYSVLIEYLKNSRLI</sequence>
<dbReference type="Gene3D" id="3.90.190.10">
    <property type="entry name" value="Protein tyrosine phosphatase superfamily"/>
    <property type="match status" value="1"/>
</dbReference>
<dbReference type="SUPFAM" id="SSF54236">
    <property type="entry name" value="Ubiquitin-like"/>
    <property type="match status" value="1"/>
</dbReference>
<evidence type="ECO:0000256" key="10">
    <source>
        <dbReference type="SAM" id="MobiDB-lite"/>
    </source>
</evidence>
<dbReference type="Pfam" id="PF00102">
    <property type="entry name" value="Y_phosphatase"/>
    <property type="match status" value="1"/>
</dbReference>
<dbReference type="InterPro" id="IPR016130">
    <property type="entry name" value="Tyr_Pase_AS"/>
</dbReference>
<dbReference type="EC" id="3.1.3.48" evidence="4"/>
<evidence type="ECO:0000256" key="3">
    <source>
        <dbReference type="ARBA" id="ARBA00009649"/>
    </source>
</evidence>
<feature type="compositionally biased region" description="Polar residues" evidence="10">
    <location>
        <begin position="634"/>
        <end position="654"/>
    </location>
</feature>
<dbReference type="Pfam" id="PF09380">
    <property type="entry name" value="FERM_C"/>
    <property type="match status" value="1"/>
</dbReference>
<dbReference type="PROSITE" id="PS00383">
    <property type="entry name" value="TYR_PHOSPHATASE_1"/>
    <property type="match status" value="1"/>
</dbReference>
<evidence type="ECO:0000313" key="14">
    <source>
        <dbReference type="EMBL" id="GBM39059.1"/>
    </source>
</evidence>
<dbReference type="EMBL" id="BGPR01000883">
    <property type="protein sequence ID" value="GBM39059.1"/>
    <property type="molecule type" value="Genomic_DNA"/>
</dbReference>
<dbReference type="GO" id="GO:0070161">
    <property type="term" value="C:anchoring junction"/>
    <property type="evidence" value="ECO:0007669"/>
    <property type="project" value="UniProtKB-SubCell"/>
</dbReference>
<keyword evidence="7" id="KW-0904">Protein phosphatase</keyword>
<keyword evidence="14" id="KW-0675">Receptor</keyword>
<feature type="compositionally biased region" description="Polar residues" evidence="10">
    <location>
        <begin position="375"/>
        <end position="396"/>
    </location>
</feature>
<feature type="region of interest" description="Disordered" evidence="10">
    <location>
        <begin position="634"/>
        <end position="672"/>
    </location>
</feature>
<dbReference type="SUPFAM" id="SSF50729">
    <property type="entry name" value="PH domain-like"/>
    <property type="match status" value="1"/>
</dbReference>
<dbReference type="CDD" id="cd17099">
    <property type="entry name" value="FERM_F1_PTPN14_like"/>
    <property type="match status" value="1"/>
</dbReference>
<feature type="region of interest" description="Disordered" evidence="10">
    <location>
        <begin position="372"/>
        <end position="396"/>
    </location>
</feature>
<comment type="caution">
    <text evidence="14">The sequence shown here is derived from an EMBL/GenBank/DDBJ whole genome shotgun (WGS) entry which is preliminary data.</text>
</comment>
<evidence type="ECO:0000256" key="8">
    <source>
        <dbReference type="ARBA" id="ARBA00022949"/>
    </source>
</evidence>
<dbReference type="GO" id="GO:0004725">
    <property type="term" value="F:protein tyrosine phosphatase activity"/>
    <property type="evidence" value="ECO:0007669"/>
    <property type="project" value="UniProtKB-EC"/>
</dbReference>
<evidence type="ECO:0000259" key="13">
    <source>
        <dbReference type="PROSITE" id="PS50057"/>
    </source>
</evidence>
<feature type="domain" description="FERM" evidence="13">
    <location>
        <begin position="21"/>
        <end position="308"/>
    </location>
</feature>
<dbReference type="PROSITE" id="PS50055">
    <property type="entry name" value="TYR_PHOSPHATASE_PTP"/>
    <property type="match status" value="1"/>
</dbReference>
<dbReference type="InterPro" id="IPR011993">
    <property type="entry name" value="PH-like_dom_sf"/>
</dbReference>
<feature type="region of interest" description="Disordered" evidence="10">
    <location>
        <begin position="593"/>
        <end position="614"/>
    </location>
</feature>
<dbReference type="InterPro" id="IPR000242">
    <property type="entry name" value="PTP_cat"/>
</dbReference>